<comment type="function">
    <text evidence="12">Initiates the restart of stalled replication forks, which reloads the replicative helicase on sites other than the origin of replication. Recognizes and binds to abandoned replication forks and remodels them to uncover a helicase loading site. Promotes assembly of the primosome at these replication forks.</text>
</comment>
<evidence type="ECO:0000256" key="8">
    <source>
        <dbReference type="ARBA" id="ARBA00022840"/>
    </source>
</evidence>
<feature type="domain" description="Helicase C-terminal" evidence="14">
    <location>
        <begin position="556"/>
        <end position="724"/>
    </location>
</feature>
<evidence type="ECO:0000313" key="15">
    <source>
        <dbReference type="EMBL" id="ABW18970.1"/>
    </source>
</evidence>
<dbReference type="CDD" id="cd17929">
    <property type="entry name" value="DEXHc_priA"/>
    <property type="match status" value="1"/>
</dbReference>
<feature type="binding site" evidence="12">
    <location>
        <position position="548"/>
    </location>
    <ligand>
        <name>Zn(2+)</name>
        <dbReference type="ChEBI" id="CHEBI:29105"/>
        <label>2</label>
    </ligand>
</feature>
<organism evidence="15 16">
    <name type="scientific">Alkaliphilus oremlandii (strain OhILAs)</name>
    <name type="common">Clostridium oremlandii (strain OhILAs)</name>
    <dbReference type="NCBI Taxonomy" id="350688"/>
    <lineage>
        <taxon>Bacteria</taxon>
        <taxon>Bacillati</taxon>
        <taxon>Bacillota</taxon>
        <taxon>Clostridia</taxon>
        <taxon>Peptostreptococcales</taxon>
        <taxon>Natronincolaceae</taxon>
        <taxon>Alkaliphilus</taxon>
    </lineage>
</organism>
<keyword evidence="10 12" id="KW-0413">Isomerase</keyword>
<dbReference type="FunFam" id="3.40.1440.60:FF:000001">
    <property type="entry name" value="Primosomal protein N"/>
    <property type="match status" value="1"/>
</dbReference>
<dbReference type="HOGENOM" id="CLU_013353_3_1_9"/>
<evidence type="ECO:0000256" key="10">
    <source>
        <dbReference type="ARBA" id="ARBA00023235"/>
    </source>
</evidence>
<dbReference type="PROSITE" id="PS51194">
    <property type="entry name" value="HELICASE_CTER"/>
    <property type="match status" value="1"/>
</dbReference>
<dbReference type="NCBIfam" id="NF004066">
    <property type="entry name" value="PRK05580.1-3"/>
    <property type="match status" value="1"/>
</dbReference>
<keyword evidence="7 12" id="KW-0862">Zinc</keyword>
<comment type="similarity">
    <text evidence="12">Belongs to the helicase family. PriA subfamily.</text>
</comment>
<dbReference type="Pfam" id="PF00271">
    <property type="entry name" value="Helicase_C"/>
    <property type="match status" value="1"/>
</dbReference>
<dbReference type="GO" id="GO:0003677">
    <property type="term" value="F:DNA binding"/>
    <property type="evidence" value="ECO:0007669"/>
    <property type="project" value="UniProtKB-UniRule"/>
</dbReference>
<dbReference type="Pfam" id="PF18319">
    <property type="entry name" value="Zn_ribbon_PriA"/>
    <property type="match status" value="1"/>
</dbReference>
<dbReference type="SUPFAM" id="SSF52540">
    <property type="entry name" value="P-loop containing nucleoside triphosphate hydrolases"/>
    <property type="match status" value="2"/>
</dbReference>
<dbReference type="SMART" id="SM00490">
    <property type="entry name" value="HELICc"/>
    <property type="match status" value="1"/>
</dbReference>
<dbReference type="GO" id="GO:0006270">
    <property type="term" value="P:DNA replication initiation"/>
    <property type="evidence" value="ECO:0007669"/>
    <property type="project" value="TreeGrafter"/>
</dbReference>
<evidence type="ECO:0000256" key="11">
    <source>
        <dbReference type="ARBA" id="ARBA00048988"/>
    </source>
</evidence>
<proteinExistence type="inferred from homology"/>
<dbReference type="NCBIfam" id="TIGR00595">
    <property type="entry name" value="priA"/>
    <property type="match status" value="1"/>
</dbReference>
<dbReference type="HAMAP" id="MF_00983">
    <property type="entry name" value="PriA"/>
    <property type="match status" value="1"/>
</dbReference>
<feature type="binding site" evidence="12">
    <location>
        <position position="521"/>
    </location>
    <ligand>
        <name>Zn(2+)</name>
        <dbReference type="ChEBI" id="CHEBI:29105"/>
        <label>1</label>
    </ligand>
</feature>
<feature type="binding site" evidence="12">
    <location>
        <position position="533"/>
    </location>
    <ligand>
        <name>Zn(2+)</name>
        <dbReference type="ChEBI" id="CHEBI:29105"/>
        <label>2</label>
    </ligand>
</feature>
<keyword evidence="8 12" id="KW-0067">ATP-binding</keyword>
<evidence type="ECO:0000259" key="13">
    <source>
        <dbReference type="PROSITE" id="PS51192"/>
    </source>
</evidence>
<dbReference type="GO" id="GO:0008270">
    <property type="term" value="F:zinc ion binding"/>
    <property type="evidence" value="ECO:0007669"/>
    <property type="project" value="UniProtKB-UniRule"/>
</dbReference>
<feature type="binding site" evidence="12">
    <location>
        <position position="561"/>
    </location>
    <ligand>
        <name>Zn(2+)</name>
        <dbReference type="ChEBI" id="CHEBI:29105"/>
        <label>1</label>
    </ligand>
</feature>
<dbReference type="GO" id="GO:0006302">
    <property type="term" value="P:double-strand break repair"/>
    <property type="evidence" value="ECO:0007669"/>
    <property type="project" value="InterPro"/>
</dbReference>
<dbReference type="EC" id="5.6.2.4" evidence="12"/>
<comment type="catalytic activity">
    <reaction evidence="12">
        <text>Couples ATP hydrolysis with the unwinding of duplex DNA by translocating in the 3'-5' direction.</text>
        <dbReference type="EC" id="5.6.2.4"/>
    </reaction>
</comment>
<dbReference type="Pfam" id="PF18074">
    <property type="entry name" value="PriA_C"/>
    <property type="match status" value="1"/>
</dbReference>
<dbReference type="eggNOG" id="COG1198">
    <property type="taxonomic scope" value="Bacteria"/>
</dbReference>
<dbReference type="AlphaFoldDB" id="A8MH83"/>
<dbReference type="InterPro" id="IPR041222">
    <property type="entry name" value="PriA_3primeBD"/>
</dbReference>
<dbReference type="KEGG" id="aoe:Clos_1426"/>
<name>A8MH83_ALKOO</name>
<comment type="subunit">
    <text evidence="12">Component of the replication restart primosome.</text>
</comment>
<reference evidence="16" key="1">
    <citation type="submission" date="2007-10" db="EMBL/GenBank/DDBJ databases">
        <title>Complete genome of Alkaliphilus oremlandii OhILAs.</title>
        <authorList>
            <person name="Copeland A."/>
            <person name="Lucas S."/>
            <person name="Lapidus A."/>
            <person name="Barry K."/>
            <person name="Detter J.C."/>
            <person name="Glavina del Rio T."/>
            <person name="Hammon N."/>
            <person name="Israni S."/>
            <person name="Dalin E."/>
            <person name="Tice H."/>
            <person name="Pitluck S."/>
            <person name="Chain P."/>
            <person name="Malfatti S."/>
            <person name="Shin M."/>
            <person name="Vergez L."/>
            <person name="Schmutz J."/>
            <person name="Larimer F."/>
            <person name="Land M."/>
            <person name="Hauser L."/>
            <person name="Kyrpides N."/>
            <person name="Mikhailova N."/>
            <person name="Stolz J.F."/>
            <person name="Dawson A."/>
            <person name="Fisher E."/>
            <person name="Crable B."/>
            <person name="Perera E."/>
            <person name="Lisak J."/>
            <person name="Ranganathan M."/>
            <person name="Basu P."/>
            <person name="Richardson P."/>
        </authorList>
    </citation>
    <scope>NUCLEOTIDE SEQUENCE [LARGE SCALE GENOMIC DNA]</scope>
    <source>
        <strain evidence="16">OhILAs</strain>
    </source>
</reference>
<keyword evidence="16" id="KW-1185">Reference proteome</keyword>
<feature type="domain" description="Helicase ATP-binding" evidence="13">
    <location>
        <begin position="293"/>
        <end position="459"/>
    </location>
</feature>
<dbReference type="GO" id="GO:0006310">
    <property type="term" value="P:DNA recombination"/>
    <property type="evidence" value="ECO:0007669"/>
    <property type="project" value="InterPro"/>
</dbReference>
<evidence type="ECO:0000256" key="7">
    <source>
        <dbReference type="ARBA" id="ARBA00022833"/>
    </source>
</evidence>
<dbReference type="GO" id="GO:1990077">
    <property type="term" value="C:primosome complex"/>
    <property type="evidence" value="ECO:0007669"/>
    <property type="project" value="UniProtKB-UniRule"/>
</dbReference>
<protein>
    <recommendedName>
        <fullName evidence="12">Replication restart protein PriA</fullName>
    </recommendedName>
    <alternativeName>
        <fullName evidence="12">ATP-dependent DNA helicase PriA</fullName>
        <ecNumber evidence="12">5.6.2.4</ecNumber>
    </alternativeName>
    <alternativeName>
        <fullName evidence="12">DNA 3'-5' helicase PriA</fullName>
    </alternativeName>
</protein>
<dbReference type="Gene3D" id="3.40.50.300">
    <property type="entry name" value="P-loop containing nucleotide triphosphate hydrolases"/>
    <property type="match status" value="2"/>
</dbReference>
<dbReference type="Proteomes" id="UP000000269">
    <property type="component" value="Chromosome"/>
</dbReference>
<dbReference type="PROSITE" id="PS51192">
    <property type="entry name" value="HELICASE_ATP_BIND_1"/>
    <property type="match status" value="1"/>
</dbReference>
<dbReference type="Pfam" id="PF00270">
    <property type="entry name" value="DEAD"/>
    <property type="match status" value="1"/>
</dbReference>
<dbReference type="GO" id="GO:0006269">
    <property type="term" value="P:DNA replication, synthesis of primer"/>
    <property type="evidence" value="ECO:0007669"/>
    <property type="project" value="UniProtKB-KW"/>
</dbReference>
<keyword evidence="4 12" id="KW-0547">Nucleotide-binding</keyword>
<evidence type="ECO:0000256" key="1">
    <source>
        <dbReference type="ARBA" id="ARBA00022515"/>
    </source>
</evidence>
<evidence type="ECO:0000259" key="14">
    <source>
        <dbReference type="PROSITE" id="PS51194"/>
    </source>
</evidence>
<dbReference type="PANTHER" id="PTHR30580:SF0">
    <property type="entry name" value="PRIMOSOMAL PROTEIN N"/>
    <property type="match status" value="1"/>
</dbReference>
<dbReference type="InterPro" id="IPR014001">
    <property type="entry name" value="Helicase_ATP-bd"/>
</dbReference>
<accession>A8MH83</accession>
<dbReference type="Gene3D" id="3.40.1440.60">
    <property type="entry name" value="PriA, 3(prime) DNA-binding domain"/>
    <property type="match status" value="1"/>
</dbReference>
<evidence type="ECO:0000256" key="3">
    <source>
        <dbReference type="ARBA" id="ARBA00022723"/>
    </source>
</evidence>
<dbReference type="GO" id="GO:0016887">
    <property type="term" value="F:ATP hydrolysis activity"/>
    <property type="evidence" value="ECO:0007669"/>
    <property type="project" value="RHEA"/>
</dbReference>
<feature type="binding site" evidence="12">
    <location>
        <position position="530"/>
    </location>
    <ligand>
        <name>Zn(2+)</name>
        <dbReference type="ChEBI" id="CHEBI:29105"/>
        <label>2</label>
    </ligand>
</feature>
<keyword evidence="2 12" id="KW-0235">DNA replication</keyword>
<dbReference type="InterPro" id="IPR040498">
    <property type="entry name" value="PriA_CRR"/>
</dbReference>
<keyword evidence="5 12" id="KW-0378">Hydrolase</keyword>
<dbReference type="GO" id="GO:0043138">
    <property type="term" value="F:3'-5' DNA helicase activity"/>
    <property type="evidence" value="ECO:0007669"/>
    <property type="project" value="UniProtKB-EC"/>
</dbReference>
<dbReference type="InterPro" id="IPR042115">
    <property type="entry name" value="PriA_3primeBD_sf"/>
</dbReference>
<dbReference type="GO" id="GO:0005524">
    <property type="term" value="F:ATP binding"/>
    <property type="evidence" value="ECO:0007669"/>
    <property type="project" value="UniProtKB-UniRule"/>
</dbReference>
<keyword evidence="3 12" id="KW-0479">Metal-binding</keyword>
<feature type="binding site" evidence="12">
    <location>
        <position position="551"/>
    </location>
    <ligand>
        <name>Zn(2+)</name>
        <dbReference type="ChEBI" id="CHEBI:29105"/>
        <label>2</label>
    </ligand>
</feature>
<keyword evidence="9 12" id="KW-0238">DNA-binding</keyword>
<evidence type="ECO:0000313" key="16">
    <source>
        <dbReference type="Proteomes" id="UP000000269"/>
    </source>
</evidence>
<dbReference type="PANTHER" id="PTHR30580">
    <property type="entry name" value="PRIMOSOMAL PROTEIN N"/>
    <property type="match status" value="1"/>
</dbReference>
<dbReference type="CDD" id="cd18804">
    <property type="entry name" value="SF2_C_priA"/>
    <property type="match status" value="1"/>
</dbReference>
<dbReference type="InterPro" id="IPR005259">
    <property type="entry name" value="PriA"/>
</dbReference>
<dbReference type="InterPro" id="IPR001650">
    <property type="entry name" value="Helicase_C-like"/>
</dbReference>
<dbReference type="EMBL" id="CP000853">
    <property type="protein sequence ID" value="ABW18970.1"/>
    <property type="molecule type" value="Genomic_DNA"/>
</dbReference>
<keyword evidence="1 12" id="KW-0639">Primosome</keyword>
<evidence type="ECO:0000256" key="12">
    <source>
        <dbReference type="HAMAP-Rule" id="MF_00983"/>
    </source>
</evidence>
<evidence type="ECO:0000256" key="2">
    <source>
        <dbReference type="ARBA" id="ARBA00022705"/>
    </source>
</evidence>
<sequence>MQIAQVIVNNNSYQTDKLFDYEIPTDLFRKVKRGIRVMVPFGNGNKRLEAYVLNVIESNSRNSKLKKVLAVIDEEPILSEDQLRLVFWMRNQYLCKYIEAIHCFIPKSMVNKERKKITLLDHSWEEVLPSSQKKLRNIITTLQALGGSAYLDLLMQHIDYKEINESIKVLLEKNIIDIKYELNSKINIKTEQYVRIKIEEEQWQPIISSLKRAKKQKILLEMLKEVKEISVKELLERSNTSRSSLNSLQEKGYIEYIDVEISRNPFGDKKFDPFYKFEPNEEQKKAIDQISASIKNESSETYLIHGVTGSGKTEIYLQLIEKVLKKGKQAIVLVPEISLTPQTVSRFMGRFGERIAVLHSNLSDGERYDEWRRILRQEVDIVIGARSAIFAPFKNLGMIVIDEEHEHTYKSEQTPRYNAIHIAEYRSHLENSVLVLGSATPSLESYHRAIEGDFTLITLKNRAMKSNLPTVEVINMAEEFHHGNTSIFSTELLKAMADTLSNHHQTILFLNRRGHSSVLSCKACGYTVKCQYCDITMTFHSAEKRLKCHYCGNVKNIVKSCPECHSEEIKYAGIGTQQIEDLVKVNFPKAKVQRMDMDTTSRKGAHEKILESFKHQEIDILIGTQMISKGLDFPNVTLVGIISADTTLNLPDFRAAEKTFQLVTQVAGRAGRGLEEGKVILQTYEPNHYSIVASTHHDYESFVKDELMIRKEFHYPPFANLLLLNFSGKNEKQVYAIANSVATNMKYILYSEGFKELDAILLGPNPSMISKIKESYRYQILLKDIGIPFSLLKKAVKYLLIDNRSKYIPQGITCTIDINPLSII</sequence>
<dbReference type="Pfam" id="PF17764">
    <property type="entry name" value="PriA_3primeBD"/>
    <property type="match status" value="1"/>
</dbReference>
<dbReference type="FunFam" id="3.40.50.300:FF:000489">
    <property type="entry name" value="Primosome assembly protein PriA"/>
    <property type="match status" value="1"/>
</dbReference>
<keyword evidence="6 12" id="KW-0347">Helicase</keyword>
<evidence type="ECO:0000256" key="9">
    <source>
        <dbReference type="ARBA" id="ARBA00023125"/>
    </source>
</evidence>
<dbReference type="InterPro" id="IPR027417">
    <property type="entry name" value="P-loop_NTPase"/>
</dbReference>
<comment type="catalytic activity">
    <reaction evidence="11 12">
        <text>ATP + H2O = ADP + phosphate + H(+)</text>
        <dbReference type="Rhea" id="RHEA:13065"/>
        <dbReference type="ChEBI" id="CHEBI:15377"/>
        <dbReference type="ChEBI" id="CHEBI:15378"/>
        <dbReference type="ChEBI" id="CHEBI:30616"/>
        <dbReference type="ChEBI" id="CHEBI:43474"/>
        <dbReference type="ChEBI" id="CHEBI:456216"/>
        <dbReference type="EC" id="5.6.2.4"/>
    </reaction>
</comment>
<dbReference type="InterPro" id="IPR041236">
    <property type="entry name" value="PriA_C"/>
</dbReference>
<gene>
    <name evidence="12" type="primary">priA</name>
    <name evidence="15" type="ordered locus">Clos_1426</name>
</gene>
<evidence type="ECO:0000256" key="4">
    <source>
        <dbReference type="ARBA" id="ARBA00022741"/>
    </source>
</evidence>
<evidence type="ECO:0000256" key="5">
    <source>
        <dbReference type="ARBA" id="ARBA00022801"/>
    </source>
</evidence>
<evidence type="ECO:0000256" key="6">
    <source>
        <dbReference type="ARBA" id="ARBA00022806"/>
    </source>
</evidence>
<comment type="cofactor">
    <cofactor evidence="12">
        <name>Zn(2+)</name>
        <dbReference type="ChEBI" id="CHEBI:29105"/>
    </cofactor>
    <text evidence="12">Binds 2 zinc ions per subunit.</text>
</comment>
<dbReference type="STRING" id="350688.Clos_1426"/>
<dbReference type="SMART" id="SM00487">
    <property type="entry name" value="DEXDc"/>
    <property type="match status" value="1"/>
</dbReference>
<feature type="binding site" evidence="12">
    <location>
        <position position="524"/>
    </location>
    <ligand>
        <name>Zn(2+)</name>
        <dbReference type="ChEBI" id="CHEBI:29105"/>
        <label>1</label>
    </ligand>
</feature>
<dbReference type="InterPro" id="IPR011545">
    <property type="entry name" value="DEAD/DEAH_box_helicase_dom"/>
</dbReference>
<feature type="binding site" evidence="12">
    <location>
        <position position="564"/>
    </location>
    <ligand>
        <name>Zn(2+)</name>
        <dbReference type="ChEBI" id="CHEBI:29105"/>
        <label>1</label>
    </ligand>
</feature>